<keyword evidence="3" id="KW-1185">Reference proteome</keyword>
<dbReference type="RefSeq" id="WP_040353817.1">
    <property type="nucleotide sequence ID" value="NZ_LT669839.1"/>
</dbReference>
<evidence type="ECO:0000313" key="2">
    <source>
        <dbReference type="EMBL" id="SHD75852.1"/>
    </source>
</evidence>
<dbReference type="EMBL" id="LT669839">
    <property type="protein sequence ID" value="SHD75852.1"/>
    <property type="molecule type" value="Genomic_DNA"/>
</dbReference>
<keyword evidence="1" id="KW-0175">Coiled coil</keyword>
<feature type="coiled-coil region" evidence="1">
    <location>
        <begin position="265"/>
        <end position="310"/>
    </location>
</feature>
<name>A0A1M4PK90_9FIRM</name>
<sequence length="311" mass="36135">MRELNEKLLKIKSAMREKERLLRMLDNAEEQKRVLERKKAQLYEKLKKEELDVEKLEKISITNFINTITGRKLEKLEKEKKEAVAAKLKFDAVNEELKNLINDIERIEGNIRRLGNLESEYRTIINKKEKLLISTDAEIENRLDRIIEEESFFIDKKKEIEEAIAAGRKLLISLRQISKSLQSASNWGTWDIIGGGMIATMAKHSRIDQAKAEISRTQSLLSRFHRELEDVGGKVEVNIEIGSFLTFADFFFDGIFADLTVQSKIRDAEDRIMNTTNKVNGIMRRLEVELDETIRTIENLNNERLNIIEQA</sequence>
<dbReference type="Proteomes" id="UP000245423">
    <property type="component" value="Chromosome 1"/>
</dbReference>
<accession>A0A1M4PK90</accession>
<dbReference type="OrthoDB" id="3540923at2"/>
<gene>
    <name evidence="2" type="ORF">CUESP1_0463</name>
</gene>
<protein>
    <submittedName>
        <fullName evidence="2">Uncharacterized protein</fullName>
    </submittedName>
</protein>
<proteinExistence type="predicted"/>
<reference evidence="2 3" key="1">
    <citation type="submission" date="2016-11" db="EMBL/GenBank/DDBJ databases">
        <authorList>
            <person name="Manzoor S."/>
        </authorList>
    </citation>
    <scope>NUCLEOTIDE SEQUENCE [LARGE SCALE GENOMIC DNA]</scope>
    <source>
        <strain evidence="2">Clostridium ultunense strain Esp</strain>
    </source>
</reference>
<feature type="coiled-coil region" evidence="1">
    <location>
        <begin position="1"/>
        <end position="117"/>
    </location>
</feature>
<dbReference type="AlphaFoldDB" id="A0A1M4PK90"/>
<evidence type="ECO:0000256" key="1">
    <source>
        <dbReference type="SAM" id="Coils"/>
    </source>
</evidence>
<organism evidence="2 3">
    <name type="scientific">[Clostridium] ultunense Esp</name>
    <dbReference type="NCBI Taxonomy" id="1288971"/>
    <lineage>
        <taxon>Bacteria</taxon>
        <taxon>Bacillati</taxon>
        <taxon>Bacillota</taxon>
        <taxon>Tissierellia</taxon>
        <taxon>Tissierellales</taxon>
        <taxon>Tepidimicrobiaceae</taxon>
        <taxon>Schnuerera</taxon>
    </lineage>
</organism>
<evidence type="ECO:0000313" key="3">
    <source>
        <dbReference type="Proteomes" id="UP000245423"/>
    </source>
</evidence>